<keyword evidence="1" id="KW-1133">Transmembrane helix</keyword>
<keyword evidence="1" id="KW-0472">Membrane</keyword>
<gene>
    <name evidence="2" type="ORF">BOTBODRAFT_439572</name>
</gene>
<keyword evidence="3" id="KW-1185">Reference proteome</keyword>
<evidence type="ECO:0000256" key="1">
    <source>
        <dbReference type="SAM" id="Phobius"/>
    </source>
</evidence>
<sequence length="172" mass="19408">MRIHRAYIHTHRHIPLVFTTPCLSILLSLFVGFFVSFLLPAFLGSAYIFKILDFLSSFSLLLARKGYDPWIDTELGGWFALFIFLVFDWGTDIRHGLVGFSDLPIVAKTTIPPTHPLAFTSPHPAPNHFPPPSPIGIQVQIPDSDPSARAPPTFLYLIPSLRFIYSIYLRSI</sequence>
<dbReference type="Proteomes" id="UP000027195">
    <property type="component" value="Unassembled WGS sequence"/>
</dbReference>
<feature type="transmembrane region" description="Helical" evidence="1">
    <location>
        <begin position="75"/>
        <end position="91"/>
    </location>
</feature>
<evidence type="ECO:0000313" key="2">
    <source>
        <dbReference type="EMBL" id="KDQ19448.1"/>
    </source>
</evidence>
<dbReference type="AlphaFoldDB" id="A0A067MUN0"/>
<proteinExistence type="predicted"/>
<dbReference type="InParanoid" id="A0A067MUN0"/>
<feature type="transmembrane region" description="Helical" evidence="1">
    <location>
        <begin position="16"/>
        <end position="39"/>
    </location>
</feature>
<reference evidence="3" key="1">
    <citation type="journal article" date="2014" name="Proc. Natl. Acad. Sci. U.S.A.">
        <title>Extensive sampling of basidiomycete genomes demonstrates inadequacy of the white-rot/brown-rot paradigm for wood decay fungi.</title>
        <authorList>
            <person name="Riley R."/>
            <person name="Salamov A.A."/>
            <person name="Brown D.W."/>
            <person name="Nagy L.G."/>
            <person name="Floudas D."/>
            <person name="Held B.W."/>
            <person name="Levasseur A."/>
            <person name="Lombard V."/>
            <person name="Morin E."/>
            <person name="Otillar R."/>
            <person name="Lindquist E.A."/>
            <person name="Sun H."/>
            <person name="LaButti K.M."/>
            <person name="Schmutz J."/>
            <person name="Jabbour D."/>
            <person name="Luo H."/>
            <person name="Baker S.E."/>
            <person name="Pisabarro A.G."/>
            <person name="Walton J.D."/>
            <person name="Blanchette R.A."/>
            <person name="Henrissat B."/>
            <person name="Martin F."/>
            <person name="Cullen D."/>
            <person name="Hibbett D.S."/>
            <person name="Grigoriev I.V."/>
        </authorList>
    </citation>
    <scope>NUCLEOTIDE SEQUENCE [LARGE SCALE GENOMIC DNA]</scope>
    <source>
        <strain evidence="3">FD-172 SS1</strain>
    </source>
</reference>
<keyword evidence="1" id="KW-0812">Transmembrane</keyword>
<dbReference type="EMBL" id="KL198019">
    <property type="protein sequence ID" value="KDQ19448.1"/>
    <property type="molecule type" value="Genomic_DNA"/>
</dbReference>
<accession>A0A067MUN0</accession>
<protein>
    <submittedName>
        <fullName evidence="2">Uncharacterized protein</fullName>
    </submittedName>
</protein>
<evidence type="ECO:0000313" key="3">
    <source>
        <dbReference type="Proteomes" id="UP000027195"/>
    </source>
</evidence>
<organism evidence="2 3">
    <name type="scientific">Botryobasidium botryosum (strain FD-172 SS1)</name>
    <dbReference type="NCBI Taxonomy" id="930990"/>
    <lineage>
        <taxon>Eukaryota</taxon>
        <taxon>Fungi</taxon>
        <taxon>Dikarya</taxon>
        <taxon>Basidiomycota</taxon>
        <taxon>Agaricomycotina</taxon>
        <taxon>Agaricomycetes</taxon>
        <taxon>Cantharellales</taxon>
        <taxon>Botryobasidiaceae</taxon>
        <taxon>Botryobasidium</taxon>
    </lineage>
</organism>
<dbReference type="HOGENOM" id="CLU_1555004_0_0_1"/>
<feature type="transmembrane region" description="Helical" evidence="1">
    <location>
        <begin position="45"/>
        <end position="63"/>
    </location>
</feature>
<name>A0A067MUN0_BOTB1</name>